<feature type="compositionally biased region" description="Low complexity" evidence="2">
    <location>
        <begin position="108"/>
        <end position="121"/>
    </location>
</feature>
<evidence type="ECO:0000313" key="3">
    <source>
        <dbReference type="EMBL" id="GMI45833.1"/>
    </source>
</evidence>
<sequence length="1008" mass="111941">MDRAKARGRYAPRTDGDAMRGVFGGLPSGMQYNREKRASLDGLAARQQAVALAMERQQKEKAALASANIRSRGARVDPAVPETGMFPSISPRSVPPPYPPAVGGGYGVRQTQQTQAQQQARQRQDREDGYRFQGPPTAAGGPATGTSSEDSQKLYDLLSSISGRLNGTDDLISGLQSGLSSLHTGHSSMEMRVSSLPTMKQLADLKQQLEGNTVLMNEAAKKSNEAMMEANKLGLQLYEQNTALGQLQELGKDFEKSSMLLDSLRLSVDELKSSQPMLKSIDNEISNFRREFHARLADDSEFRDAVGKKNQVLFNELVRLGEGVEKDRGNSRVELKEMAGILTGIEKRMKNAEEGLDRTAKAHGGKLVNMDASVNNLENAIQSFGRDVSQIAGSLGEEKKSRKNAVDNLTVAMDEIRGAVSDRLQGAVANIDGKMGAMEEHIRGNVDSVRTEGERSRSLIMEEVRAVAKSVGDETASRGALGSTLAMQINNVGENSKNDIATLRADVNSQIDRMKTEENELASQNIKQQEEIKALMAQLEREVFETAGSTNARIDRTRAALEEVVRAEIQSRQSNFSSLEGRVRDIVTDCMTSLESVSKESRMGIDALVNRVNTLEVNMTAVIDGKIMVVEEAVAARQNEQQNVNTSFTKDIANIRDYEEQEHSTRVQKEVEIVQRVTVVEERVEGEIDDVRQRVERARAETTEQVRAMEDAVTMRCDTTEEKVVELKDKTEENEITIEKNMAATNNNFDLVREDAMKSKGMIKMLKKDVGDVDDKISVNNVITTGVDLVVGGIEREEKAKDEALMKHYFEEFVKESERKLVEKEEERERLMQKQFQDKMKQMEEEHVKGMETLQKKFRDELAEEKKLEAEANKAIRRELFEAVENDRVMSVVGFVVADTVGKVVEMAKDEEIAGAERVAKAERERLEAELKLEKERSTKVGEKLVKLEEIVEEREKLEKLEWDKILESSFLSGLEGGEGGGAERGGGGDDGIGQPNIIGMDDFPPEH</sequence>
<feature type="region of interest" description="Disordered" evidence="2">
    <location>
        <begin position="1"/>
        <end position="30"/>
    </location>
</feature>
<feature type="region of interest" description="Disordered" evidence="2">
    <location>
        <begin position="78"/>
        <end position="151"/>
    </location>
</feature>
<reference evidence="4" key="1">
    <citation type="journal article" date="2023" name="Commun. Biol.">
        <title>Genome analysis of Parmales, the sister group of diatoms, reveals the evolutionary specialization of diatoms from phago-mixotrophs to photoautotrophs.</title>
        <authorList>
            <person name="Ban H."/>
            <person name="Sato S."/>
            <person name="Yoshikawa S."/>
            <person name="Yamada K."/>
            <person name="Nakamura Y."/>
            <person name="Ichinomiya M."/>
            <person name="Sato N."/>
            <person name="Blanc-Mathieu R."/>
            <person name="Endo H."/>
            <person name="Kuwata A."/>
            <person name="Ogata H."/>
        </authorList>
    </citation>
    <scope>NUCLEOTIDE SEQUENCE [LARGE SCALE GENOMIC DNA]</scope>
</reference>
<comment type="caution">
    <text evidence="3">The sequence shown here is derived from an EMBL/GenBank/DDBJ whole genome shotgun (WGS) entry which is preliminary data.</text>
</comment>
<evidence type="ECO:0000313" key="4">
    <source>
        <dbReference type="Proteomes" id="UP001165065"/>
    </source>
</evidence>
<keyword evidence="4" id="KW-1185">Reference proteome</keyword>
<feature type="coiled-coil region" evidence="1">
    <location>
        <begin position="681"/>
        <end position="712"/>
    </location>
</feature>
<organism evidence="3 4">
    <name type="scientific">Triparma columacea</name>
    <dbReference type="NCBI Taxonomy" id="722753"/>
    <lineage>
        <taxon>Eukaryota</taxon>
        <taxon>Sar</taxon>
        <taxon>Stramenopiles</taxon>
        <taxon>Ochrophyta</taxon>
        <taxon>Bolidophyceae</taxon>
        <taxon>Parmales</taxon>
        <taxon>Triparmaceae</taxon>
        <taxon>Triparma</taxon>
    </lineage>
</organism>
<accession>A0A9W7GKD5</accession>
<feature type="compositionally biased region" description="Basic residues" evidence="2">
    <location>
        <begin position="1"/>
        <end position="10"/>
    </location>
</feature>
<evidence type="ECO:0000256" key="1">
    <source>
        <dbReference type="SAM" id="Coils"/>
    </source>
</evidence>
<dbReference type="EMBL" id="BRYA01000266">
    <property type="protein sequence ID" value="GMI45833.1"/>
    <property type="molecule type" value="Genomic_DNA"/>
</dbReference>
<evidence type="ECO:0000256" key="2">
    <source>
        <dbReference type="SAM" id="MobiDB-lite"/>
    </source>
</evidence>
<gene>
    <name evidence="3" type="ORF">TrCOL_g4078</name>
</gene>
<feature type="compositionally biased region" description="Low complexity" evidence="2">
    <location>
        <begin position="134"/>
        <end position="146"/>
    </location>
</feature>
<feature type="coiled-coil region" evidence="1">
    <location>
        <begin position="500"/>
        <end position="542"/>
    </location>
</feature>
<feature type="coiled-coil region" evidence="1">
    <location>
        <begin position="814"/>
        <end position="879"/>
    </location>
</feature>
<proteinExistence type="predicted"/>
<dbReference type="OrthoDB" id="197482at2759"/>
<protein>
    <submittedName>
        <fullName evidence="3">Uncharacterized protein</fullName>
    </submittedName>
</protein>
<dbReference type="AlphaFoldDB" id="A0A9W7GKD5"/>
<name>A0A9W7GKD5_9STRA</name>
<dbReference type="Proteomes" id="UP001165065">
    <property type="component" value="Unassembled WGS sequence"/>
</dbReference>
<feature type="compositionally biased region" description="Gly residues" evidence="2">
    <location>
        <begin position="975"/>
        <end position="992"/>
    </location>
</feature>
<keyword evidence="1" id="KW-0175">Coiled coil</keyword>
<feature type="region of interest" description="Disordered" evidence="2">
    <location>
        <begin position="975"/>
        <end position="1008"/>
    </location>
</feature>